<dbReference type="AlphaFoldDB" id="A0AAW8EJC5"/>
<reference evidence="2" key="1">
    <citation type="submission" date="2023-07" db="EMBL/GenBank/DDBJ databases">
        <title>Sorghum-associated microbial communities from plants grown in Nebraska, USA.</title>
        <authorList>
            <person name="Schachtman D."/>
        </authorList>
    </citation>
    <scope>NUCLEOTIDE SEQUENCE</scope>
    <source>
        <strain evidence="2">DS3315</strain>
    </source>
</reference>
<evidence type="ECO:0000313" key="2">
    <source>
        <dbReference type="EMBL" id="MDP9973070.1"/>
    </source>
</evidence>
<dbReference type="RefSeq" id="WP_015867545.1">
    <property type="nucleotide sequence ID" value="NZ_CAXUQE020000001.1"/>
</dbReference>
<evidence type="ECO:0000313" key="3">
    <source>
        <dbReference type="Proteomes" id="UP001224845"/>
    </source>
</evidence>
<feature type="compositionally biased region" description="Pro residues" evidence="1">
    <location>
        <begin position="101"/>
        <end position="116"/>
    </location>
</feature>
<proteinExistence type="predicted"/>
<name>A0AAW8EJC5_VARPD</name>
<feature type="compositionally biased region" description="Low complexity" evidence="1">
    <location>
        <begin position="74"/>
        <end position="84"/>
    </location>
</feature>
<accession>A0AAW8EJC5</accession>
<feature type="region of interest" description="Disordered" evidence="1">
    <location>
        <begin position="74"/>
        <end position="157"/>
    </location>
</feature>
<protein>
    <submittedName>
        <fullName evidence="2">Outer membrane biosynthesis protein TonB</fullName>
    </submittedName>
</protein>
<gene>
    <name evidence="2" type="ORF">J2W39_004317</name>
</gene>
<dbReference type="Pfam" id="PF11306">
    <property type="entry name" value="DUF3108"/>
    <property type="match status" value="1"/>
</dbReference>
<organism evidence="2 3">
    <name type="scientific">Variovorax paradoxus</name>
    <dbReference type="NCBI Taxonomy" id="34073"/>
    <lineage>
        <taxon>Bacteria</taxon>
        <taxon>Pseudomonadati</taxon>
        <taxon>Pseudomonadota</taxon>
        <taxon>Betaproteobacteria</taxon>
        <taxon>Burkholderiales</taxon>
        <taxon>Comamonadaceae</taxon>
        <taxon>Variovorax</taxon>
    </lineage>
</organism>
<sequence length="411" mass="42370">MPTLVASQLPSSAAPPARPSWRALAGLTLAVALAHVLLLDLAPTAIGPDPSPLANKFITRTIVIAPPAAEKPAAPAAAAPVAEAKPPPPAKPRRPREPSRPRPVAPPPPEPVPQPAPQVSEQPPAPPAQTPDLTAQNATDSGATPPDQAASAPAGAMLGGAGSTANAGVGNGPPGEAAGAASAAAGNVVGPEALRIPGSVKLAFAVTGQQGASPMQGVFGDLVWLQDGSSYDARLSLKFLFRTIRSQHSTGRIGPTGIEPARFSESRKGEVASHFLRDQGQIMFSNNAPSVPLLPGAQDRLSVVMQLGGMLAGDPGRYPAGSRISIQTAGPRDAGVWVFNIEGEEQMSVPAGDYAVRKLTRSPRREFDDKIEIWLAPALGYLPVRMKQTQPNGDFADMQLRESLPAGPASR</sequence>
<comment type="caution">
    <text evidence="2">The sequence shown here is derived from an EMBL/GenBank/DDBJ whole genome shotgun (WGS) entry which is preliminary data.</text>
</comment>
<feature type="compositionally biased region" description="Polar residues" evidence="1">
    <location>
        <begin position="131"/>
        <end position="142"/>
    </location>
</feature>
<dbReference type="EMBL" id="JAUSRV010000011">
    <property type="protein sequence ID" value="MDP9973070.1"/>
    <property type="molecule type" value="Genomic_DNA"/>
</dbReference>
<dbReference type="InterPro" id="IPR021457">
    <property type="entry name" value="DUF3108"/>
</dbReference>
<dbReference type="Proteomes" id="UP001224845">
    <property type="component" value="Unassembled WGS sequence"/>
</dbReference>
<evidence type="ECO:0000256" key="1">
    <source>
        <dbReference type="SAM" id="MobiDB-lite"/>
    </source>
</evidence>